<dbReference type="AlphaFoldDB" id="A0A919V9T8"/>
<evidence type="ECO:0000313" key="2">
    <source>
        <dbReference type="Proteomes" id="UP000606172"/>
    </source>
</evidence>
<organism evidence="1 2">
    <name type="scientific">Sinosporangium siamense</name>
    <dbReference type="NCBI Taxonomy" id="1367973"/>
    <lineage>
        <taxon>Bacteria</taxon>
        <taxon>Bacillati</taxon>
        <taxon>Actinomycetota</taxon>
        <taxon>Actinomycetes</taxon>
        <taxon>Streptosporangiales</taxon>
        <taxon>Streptosporangiaceae</taxon>
        <taxon>Sinosporangium</taxon>
    </lineage>
</organism>
<protein>
    <submittedName>
        <fullName evidence="1">Uncharacterized protein</fullName>
    </submittedName>
</protein>
<dbReference type="RefSeq" id="WP_204020868.1">
    <property type="nucleotide sequence ID" value="NZ_BOOW01000006.1"/>
</dbReference>
<sequence length="388" mass="42615">MSILLGKDLLWSGFCHGGSQCALPHRLISHFPQRIQDARVDPDDMVELLFDFIDSPLDVTDDATRATSVLIRAEAENLARVIGDPDVRQRIVDHSDLDRCFGNAITHARDFLGSYGLDVAEPMVSIVDTLPPPFDGHPYAVRAVDKGDHRRYGLQTGLYLVADQIHPLSTEVLICREIIRVALGESSPHLMGRGLEEGIAELVGAVILSYDLVGAMPTLWIETFHRLSGVYDRRREHYDDFLRMAYLVYINYGLTGLMELLSGGREAIKQAESGLLRGEIPQLRTSSEGTPEYPPDLSELIDRIVLVVPRSMIVSPVARVVADHVSPGATVKEIAHATKLSEASVAEGLQELSASVMLIERDPGGLVVAASDLNMYVNTGTLRYTPTP</sequence>
<dbReference type="EMBL" id="BOOW01000006">
    <property type="protein sequence ID" value="GII90454.1"/>
    <property type="molecule type" value="Genomic_DNA"/>
</dbReference>
<accession>A0A919V9T8</accession>
<dbReference type="Proteomes" id="UP000606172">
    <property type="component" value="Unassembled WGS sequence"/>
</dbReference>
<keyword evidence="2" id="KW-1185">Reference proteome</keyword>
<comment type="caution">
    <text evidence="1">The sequence shown here is derived from an EMBL/GenBank/DDBJ whole genome shotgun (WGS) entry which is preliminary data.</text>
</comment>
<proteinExistence type="predicted"/>
<reference evidence="1" key="1">
    <citation type="submission" date="2021-01" db="EMBL/GenBank/DDBJ databases">
        <title>Whole genome shotgun sequence of Sinosporangium siamense NBRC 109515.</title>
        <authorList>
            <person name="Komaki H."/>
            <person name="Tamura T."/>
        </authorList>
    </citation>
    <scope>NUCLEOTIDE SEQUENCE</scope>
    <source>
        <strain evidence="1">NBRC 109515</strain>
    </source>
</reference>
<gene>
    <name evidence="1" type="ORF">Ssi02_06850</name>
</gene>
<name>A0A919V9T8_9ACTN</name>
<evidence type="ECO:0000313" key="1">
    <source>
        <dbReference type="EMBL" id="GII90454.1"/>
    </source>
</evidence>